<protein>
    <recommendedName>
        <fullName evidence="2">AT3G52170-like helix-turn-helix domain-containing protein</fullName>
    </recommendedName>
</protein>
<dbReference type="EMBL" id="JBFOLJ010000012">
    <property type="protein sequence ID" value="KAL2487651.1"/>
    <property type="molecule type" value="Genomic_DNA"/>
</dbReference>
<reference evidence="5" key="1">
    <citation type="submission" date="2024-07" db="EMBL/GenBank/DDBJ databases">
        <title>Two chromosome-level genome assemblies of Korean endemic species Abeliophyllum distichum and Forsythia ovata (Oleaceae).</title>
        <authorList>
            <person name="Jang H."/>
        </authorList>
    </citation>
    <scope>NUCLEOTIDE SEQUENCE [LARGE SCALE GENOMIC DNA]</scope>
</reference>
<evidence type="ECO:0000313" key="3">
    <source>
        <dbReference type="EMBL" id="KAL2487651.1"/>
    </source>
</evidence>
<gene>
    <name evidence="3" type="ORF">Fot_40943</name>
    <name evidence="4" type="ORF">Fot_41000</name>
</gene>
<feature type="region of interest" description="Disordered" evidence="1">
    <location>
        <begin position="231"/>
        <end position="281"/>
    </location>
</feature>
<comment type="caution">
    <text evidence="4">The sequence shown here is derived from an EMBL/GenBank/DDBJ whole genome shotgun (WGS) entry which is preliminary data.</text>
</comment>
<evidence type="ECO:0000256" key="1">
    <source>
        <dbReference type="SAM" id="MobiDB-lite"/>
    </source>
</evidence>
<sequence length="301" mass="34218">MPSQPKFFGDMRLFRSMFCSPNVRLYRQFRRHIANPRQVYIDTSSIGHKSIVKWRGRSFSASVPSDTPGVKKSRKRVSKDERKAMVETFVNKYKAMNAGKFPTISKARQETGGSYYVIRQILQELVYNSKTSSMDTKDSSSMGNYTMKKNEMSTGFEELSRSSVTSQDAQKTNEILVGEEFINRNESSIDAAQVSGNVSTFNADINEDCQIYNENLLENQNSIYVATKHHQGVGPKDNVKEETASEDMSKFDGLKPKAKQQESSRELYKELSKDAESQGKSSVWENLKSFANGFLGIWRKH</sequence>
<feature type="region of interest" description="Disordered" evidence="1">
    <location>
        <begin position="59"/>
        <end position="78"/>
    </location>
</feature>
<dbReference type="PANTHER" id="PTHR34568:SF4">
    <property type="entry name" value="OS02G0638000 PROTEIN"/>
    <property type="match status" value="1"/>
</dbReference>
<dbReference type="InterPro" id="IPR058942">
    <property type="entry name" value="AT3G52170-like"/>
</dbReference>
<evidence type="ECO:0000313" key="4">
    <source>
        <dbReference type="EMBL" id="KAL2487708.1"/>
    </source>
</evidence>
<dbReference type="Proteomes" id="UP001604277">
    <property type="component" value="Unassembled WGS sequence"/>
</dbReference>
<proteinExistence type="predicted"/>
<dbReference type="AlphaFoldDB" id="A0ABD1RH86"/>
<keyword evidence="5" id="KW-1185">Reference proteome</keyword>
<name>A0ABD1RH86_9LAMI</name>
<evidence type="ECO:0000313" key="5">
    <source>
        <dbReference type="Proteomes" id="UP001604277"/>
    </source>
</evidence>
<accession>A0ABD1RH86</accession>
<dbReference type="InterPro" id="IPR058941">
    <property type="entry name" value="HTH_AT3G52170-like"/>
</dbReference>
<organism evidence="4 5">
    <name type="scientific">Forsythia ovata</name>
    <dbReference type="NCBI Taxonomy" id="205694"/>
    <lineage>
        <taxon>Eukaryota</taxon>
        <taxon>Viridiplantae</taxon>
        <taxon>Streptophyta</taxon>
        <taxon>Embryophyta</taxon>
        <taxon>Tracheophyta</taxon>
        <taxon>Spermatophyta</taxon>
        <taxon>Magnoliopsida</taxon>
        <taxon>eudicotyledons</taxon>
        <taxon>Gunneridae</taxon>
        <taxon>Pentapetalae</taxon>
        <taxon>asterids</taxon>
        <taxon>lamiids</taxon>
        <taxon>Lamiales</taxon>
        <taxon>Oleaceae</taxon>
        <taxon>Forsythieae</taxon>
        <taxon>Forsythia</taxon>
    </lineage>
</organism>
<feature type="domain" description="AT3G52170-like helix-turn-helix" evidence="2">
    <location>
        <begin position="78"/>
        <end position="127"/>
    </location>
</feature>
<feature type="compositionally biased region" description="Basic and acidic residues" evidence="1">
    <location>
        <begin position="237"/>
        <end position="277"/>
    </location>
</feature>
<dbReference type="PANTHER" id="PTHR34568">
    <property type="entry name" value="RRM DOMAIN-CONTAINING PROTEIN"/>
    <property type="match status" value="1"/>
</dbReference>
<dbReference type="EMBL" id="JBFOLJ010000012">
    <property type="protein sequence ID" value="KAL2487708.1"/>
    <property type="molecule type" value="Genomic_DNA"/>
</dbReference>
<dbReference type="Pfam" id="PF25896">
    <property type="entry name" value="HTH_AT3G52170"/>
    <property type="match status" value="1"/>
</dbReference>
<evidence type="ECO:0000259" key="2">
    <source>
        <dbReference type="Pfam" id="PF25896"/>
    </source>
</evidence>
<reference evidence="4" key="2">
    <citation type="submission" date="2024-07" db="EMBL/GenBank/DDBJ databases">
        <title>Two chromosome-level genome assemblies of Korean endemic species Abeliophyllum distichum and Forsythia ovata (Oleaceae).</title>
        <authorList>
            <person name="Mun J.H."/>
        </authorList>
    </citation>
    <scope>NUCLEOTIDE SEQUENCE</scope>
    <source>
        <strain evidence="4">KNKB202402200001</strain>
        <tissue evidence="4">Leaf</tissue>
    </source>
</reference>